<dbReference type="PANTHER" id="PTHR13779:SF7">
    <property type="entry name" value="ATPASE WRNIP1"/>
    <property type="match status" value="1"/>
</dbReference>
<dbReference type="Gene3D" id="3.40.50.300">
    <property type="entry name" value="P-loop containing nucleotide triphosphate hydrolases"/>
    <property type="match status" value="1"/>
</dbReference>
<dbReference type="InterPro" id="IPR003593">
    <property type="entry name" value="AAA+_ATPase"/>
</dbReference>
<keyword evidence="2" id="KW-0547">Nucleotide-binding</keyword>
<dbReference type="GO" id="GO:0017116">
    <property type="term" value="F:single-stranded DNA helicase activity"/>
    <property type="evidence" value="ECO:0007669"/>
    <property type="project" value="TreeGrafter"/>
</dbReference>
<dbReference type="SUPFAM" id="SSF48019">
    <property type="entry name" value="post-AAA+ oligomerization domain-like"/>
    <property type="match status" value="1"/>
</dbReference>
<dbReference type="Gene3D" id="1.10.3710.10">
    <property type="entry name" value="DNA polymerase III clamp loader subunits, C-terminal domain"/>
    <property type="match status" value="1"/>
</dbReference>
<dbReference type="Pfam" id="PF05496">
    <property type="entry name" value="RuvB_N"/>
    <property type="match status" value="1"/>
</dbReference>
<dbReference type="InterPro" id="IPR008921">
    <property type="entry name" value="DNA_pol3_clamp-load_cplx_C"/>
</dbReference>
<evidence type="ECO:0000256" key="2">
    <source>
        <dbReference type="ARBA" id="ARBA00022741"/>
    </source>
</evidence>
<sequence length="412" mass="47545">MVKSLSFLLRPNSLDNIVGQTHLLNKKNGIIYKMKEKNFITNIIFYGPPGIGKTSMAISLANDLNLEYICFNAANDKKDKLLKIVENSKNKKIVLLIDEIHRMNRNIQDFLLEFIESREITVFLTTTENPFFVINPAIRSRCTIMKLNNITLEEMQDGLVKILKNNHIDLQFEKDAFEHLCNYANGDLRVAINAIEIIFNLYKDQKIDVEIINAIFNKSYIRGSGVGDEFHDLKSALQKSIRGSDVNAALHYWSRLMELGDYETLMRRMIIIAYEDVGLANPAIATRVYQACEVFRKVGMPEGRLVLGMAIIEMALSEKSNSSYLAINEALDDVDKGNTPPIPNFLRDTSYKNAKELGYGLGYKYPHNFENDWVEQQYLPNEIKNREYFKFKPHSAYEKKLKEIYYKFTNKK</sequence>
<dbReference type="FunFam" id="1.10.3710.10:FF:000003">
    <property type="entry name" value="ATPase, AAA family protein"/>
    <property type="match status" value="1"/>
</dbReference>
<dbReference type="GO" id="GO:0006310">
    <property type="term" value="P:DNA recombination"/>
    <property type="evidence" value="ECO:0007669"/>
    <property type="project" value="InterPro"/>
</dbReference>
<evidence type="ECO:0000313" key="5">
    <source>
        <dbReference type="EMBL" id="AHB36215.1"/>
    </source>
</evidence>
<dbReference type="Gene3D" id="1.10.8.60">
    <property type="match status" value="1"/>
</dbReference>
<dbReference type="SMART" id="SM00382">
    <property type="entry name" value="AAA"/>
    <property type="match status" value="1"/>
</dbReference>
<dbReference type="InterPro" id="IPR008824">
    <property type="entry name" value="RuvB-like_N"/>
</dbReference>
<dbReference type="EMBL" id="CP006682">
    <property type="protein sequence ID" value="AHB36215.1"/>
    <property type="molecule type" value="Genomic_DNA"/>
</dbReference>
<keyword evidence="6" id="KW-1185">Reference proteome</keyword>
<dbReference type="GO" id="GO:0000731">
    <property type="term" value="P:DNA synthesis involved in DNA repair"/>
    <property type="evidence" value="ECO:0007669"/>
    <property type="project" value="TreeGrafter"/>
</dbReference>
<keyword evidence="3" id="KW-0067">ATP-binding</keyword>
<organism evidence="5 6">
    <name type="scientific">Spiroplasma apis B31</name>
    <dbReference type="NCBI Taxonomy" id="1276258"/>
    <lineage>
        <taxon>Bacteria</taxon>
        <taxon>Bacillati</taxon>
        <taxon>Mycoplasmatota</taxon>
        <taxon>Mollicutes</taxon>
        <taxon>Entomoplasmatales</taxon>
        <taxon>Spiroplasmataceae</taxon>
        <taxon>Spiroplasma</taxon>
    </lineage>
</organism>
<protein>
    <submittedName>
        <fullName evidence="5">Recombination factor protein RarA</fullName>
    </submittedName>
</protein>
<dbReference type="GO" id="GO:0006261">
    <property type="term" value="P:DNA-templated DNA replication"/>
    <property type="evidence" value="ECO:0007669"/>
    <property type="project" value="TreeGrafter"/>
</dbReference>
<reference evidence="5 6" key="1">
    <citation type="journal article" date="2014" name="Genome Announc.">
        <title>Complete Genome Sequence of Spiroplasma apis B31T (ATCC 33834), a Bacterium Associated with May Disease of Honeybees (Apis mellifera).</title>
        <authorList>
            <person name="Ku C."/>
            <person name="Lo W.S."/>
            <person name="Chen L.L."/>
            <person name="Kuo C.H."/>
        </authorList>
    </citation>
    <scope>NUCLEOTIDE SEQUENCE [LARGE SCALE GENOMIC DNA]</scope>
    <source>
        <strain evidence="5">B31</strain>
    </source>
</reference>
<evidence type="ECO:0000259" key="4">
    <source>
        <dbReference type="SMART" id="SM00382"/>
    </source>
</evidence>
<dbReference type="InterPro" id="IPR021886">
    <property type="entry name" value="MgsA_C"/>
</dbReference>
<dbReference type="Pfam" id="PF12002">
    <property type="entry name" value="MgsA_C"/>
    <property type="match status" value="1"/>
</dbReference>
<comment type="similarity">
    <text evidence="1">Belongs to the AAA ATPase family. RarA/MGS1/WRNIP1 subfamily.</text>
</comment>
<dbReference type="STRING" id="1276258.SAPIS_v1c03690"/>
<dbReference type="PATRIC" id="fig|1276258.3.peg.366"/>
<dbReference type="CDD" id="cd00009">
    <property type="entry name" value="AAA"/>
    <property type="match status" value="1"/>
</dbReference>
<dbReference type="HOGENOM" id="CLU_017985_1_2_14"/>
<dbReference type="RefSeq" id="WP_023789149.1">
    <property type="nucleotide sequence ID" value="NC_022998.1"/>
</dbReference>
<evidence type="ECO:0000256" key="1">
    <source>
        <dbReference type="ARBA" id="ARBA00008959"/>
    </source>
</evidence>
<accession>V5RK81</accession>
<dbReference type="InterPro" id="IPR051314">
    <property type="entry name" value="AAA_ATPase_RarA/MGS1/WRNIP1"/>
</dbReference>
<proteinExistence type="inferred from homology"/>
<dbReference type="PANTHER" id="PTHR13779">
    <property type="entry name" value="WERNER HELICASE-INTERACTING PROTEIN 1 FAMILY MEMBER"/>
    <property type="match status" value="1"/>
</dbReference>
<dbReference type="GO" id="GO:0003677">
    <property type="term" value="F:DNA binding"/>
    <property type="evidence" value="ECO:0007669"/>
    <property type="project" value="InterPro"/>
</dbReference>
<dbReference type="Proteomes" id="UP000018550">
    <property type="component" value="Chromosome"/>
</dbReference>
<dbReference type="Gene3D" id="1.20.272.10">
    <property type="match status" value="1"/>
</dbReference>
<dbReference type="KEGG" id="sapi:SAPIS_v1c03690"/>
<name>V5RK81_SPIAP</name>
<feature type="domain" description="AAA+ ATPase" evidence="4">
    <location>
        <begin position="39"/>
        <end position="151"/>
    </location>
</feature>
<dbReference type="OrthoDB" id="9778364at2"/>
<dbReference type="PRINTS" id="PR00830">
    <property type="entry name" value="ENDOLAPTASE"/>
</dbReference>
<dbReference type="Pfam" id="PF16193">
    <property type="entry name" value="AAA_assoc_2"/>
    <property type="match status" value="1"/>
</dbReference>
<dbReference type="GO" id="GO:0009378">
    <property type="term" value="F:four-way junction helicase activity"/>
    <property type="evidence" value="ECO:0007669"/>
    <property type="project" value="InterPro"/>
</dbReference>
<dbReference type="GO" id="GO:0005524">
    <property type="term" value="F:ATP binding"/>
    <property type="evidence" value="ECO:0007669"/>
    <property type="project" value="UniProtKB-KW"/>
</dbReference>
<evidence type="ECO:0000256" key="3">
    <source>
        <dbReference type="ARBA" id="ARBA00022840"/>
    </source>
</evidence>
<dbReference type="GO" id="GO:0008047">
    <property type="term" value="F:enzyme activator activity"/>
    <property type="evidence" value="ECO:0007669"/>
    <property type="project" value="TreeGrafter"/>
</dbReference>
<gene>
    <name evidence="5" type="primary">yrvN</name>
    <name evidence="5" type="ORF">SAPIS_v1c03690</name>
</gene>
<dbReference type="AlphaFoldDB" id="V5RK81"/>
<evidence type="ECO:0000313" key="6">
    <source>
        <dbReference type="Proteomes" id="UP000018550"/>
    </source>
</evidence>
<dbReference type="InterPro" id="IPR027417">
    <property type="entry name" value="P-loop_NTPase"/>
</dbReference>
<dbReference type="SUPFAM" id="SSF52540">
    <property type="entry name" value="P-loop containing nucleoside triphosphate hydrolases"/>
    <property type="match status" value="1"/>
</dbReference>
<dbReference type="InterPro" id="IPR032423">
    <property type="entry name" value="AAA_assoc_2"/>
</dbReference>
<dbReference type="CDD" id="cd18139">
    <property type="entry name" value="HLD_clamp_RarA"/>
    <property type="match status" value="1"/>
</dbReference>
<dbReference type="eggNOG" id="COG2256">
    <property type="taxonomic scope" value="Bacteria"/>
</dbReference>